<sequence length="304" mass="32721">MRTKLSTMLAAVLGMTASLALVGVPAQAATAGSTATVSDRLVLEPTERGYRGSLEIDVSYQGSEPSFISYVMTEPIPVSFQNPEWGAQCNDSGQILSDGRTRVECQFAGFQLEPGERRTFTLDFAVLTPTQAYAMKARAGRIVVKVGDTVITDETFSTRFRSTTGSLANPRPYVQDAQPDLRVSAASAVTLVRQPDGRFEGRLPVTLRYVGDAPHSFVWYTVDRLPAQVGEPWTEGSGLNSVEGGALMDGEERRLTLIVNAAADAPIGELGQVDIQFSLIRAIAPDVDPTDDRITFTVTTAEAP</sequence>
<dbReference type="AlphaFoldDB" id="A0A1C5JY91"/>
<dbReference type="STRING" id="745366.GA0070213_115135"/>
<feature type="chain" id="PRO_5008720057" evidence="1">
    <location>
        <begin position="29"/>
        <end position="304"/>
    </location>
</feature>
<dbReference type="RefSeq" id="WP_091069947.1">
    <property type="nucleotide sequence ID" value="NZ_FMDM01000015.1"/>
</dbReference>
<protein>
    <submittedName>
        <fullName evidence="2">Uncharacterized protein</fullName>
    </submittedName>
</protein>
<evidence type="ECO:0000313" key="2">
    <source>
        <dbReference type="EMBL" id="SCG75542.1"/>
    </source>
</evidence>
<proteinExistence type="predicted"/>
<gene>
    <name evidence="2" type="ORF">GA0070213_115135</name>
</gene>
<evidence type="ECO:0000256" key="1">
    <source>
        <dbReference type="SAM" id="SignalP"/>
    </source>
</evidence>
<accession>A0A1C5JY91</accession>
<evidence type="ECO:0000313" key="3">
    <source>
        <dbReference type="Proteomes" id="UP000199360"/>
    </source>
</evidence>
<dbReference type="Proteomes" id="UP000199360">
    <property type="component" value="Unassembled WGS sequence"/>
</dbReference>
<dbReference type="EMBL" id="FMDM01000015">
    <property type="protein sequence ID" value="SCG75542.1"/>
    <property type="molecule type" value="Genomic_DNA"/>
</dbReference>
<name>A0A1C5JY91_9ACTN</name>
<dbReference type="OrthoDB" id="3404025at2"/>
<reference evidence="3" key="1">
    <citation type="submission" date="2016-06" db="EMBL/GenBank/DDBJ databases">
        <authorList>
            <person name="Varghese N."/>
            <person name="Submissions Spin"/>
        </authorList>
    </citation>
    <scope>NUCLEOTIDE SEQUENCE [LARGE SCALE GENOMIC DNA]</scope>
    <source>
        <strain evidence="3">DSM 45647</strain>
    </source>
</reference>
<keyword evidence="3" id="KW-1185">Reference proteome</keyword>
<organism evidence="2 3">
    <name type="scientific">Micromonospora humi</name>
    <dbReference type="NCBI Taxonomy" id="745366"/>
    <lineage>
        <taxon>Bacteria</taxon>
        <taxon>Bacillati</taxon>
        <taxon>Actinomycetota</taxon>
        <taxon>Actinomycetes</taxon>
        <taxon>Micromonosporales</taxon>
        <taxon>Micromonosporaceae</taxon>
        <taxon>Micromonospora</taxon>
    </lineage>
</organism>
<feature type="signal peptide" evidence="1">
    <location>
        <begin position="1"/>
        <end position="28"/>
    </location>
</feature>
<keyword evidence="1" id="KW-0732">Signal</keyword>